<dbReference type="Proteomes" id="UP000053237">
    <property type="component" value="Unassembled WGS sequence"/>
</dbReference>
<sequence>MRVQQILSVLLIHSTGYQTAQSSPYMRTIIVSTTFNVGDTNLLICQHCLLSTGGATRAKLVKFSKPPYLSGSTHADFEVTASEFGFVTIEQICRIRTICGPLEVHRSEYKNDQPIVLQSRVSRSILCLVSHATTTKCRDCLKEASDSPFLGNFRTSSVQLRNLFTLHILFTAKEAEYIVQSCSASLACIGTMVELQGNVCRFLVPENVSPDITWKVTNGLPWSGPTGTDGFKNLQAKYQSGTLKHLCLKVPKQGLQAATRCMYLLAERIDGLVIMLHKGLKEEHVNIIGFQVDSSSADSITVCGKKMLTVDQTICNELNAHQFDTTPISNQISVLKSQKAQMEQANVKIEYTSECVWTRHDPEIGKCTSCLGRLGISEESILPLSQSTSLTLLATNFEKAKLASCINAGNKKRTDLQCEHFVFVPNFMCEYDLTQPEQTFSSQEQQQGTRYPVAFDTVGSSSNPRNFSSGYLASSISHQQSLQLFGKQIKLEPPVTMVSMKAPKASDCAASLALEYTVLMISIKKQYVWMLYDREEPLSAEGCTNLHMCHRLQQDVHMLRAVSAEDVIRNL</sequence>
<organism evidence="2 3">
    <name type="scientific">Albugo candida</name>
    <dbReference type="NCBI Taxonomy" id="65357"/>
    <lineage>
        <taxon>Eukaryota</taxon>
        <taxon>Sar</taxon>
        <taxon>Stramenopiles</taxon>
        <taxon>Oomycota</taxon>
        <taxon>Peronosporomycetes</taxon>
        <taxon>Albuginales</taxon>
        <taxon>Albuginaceae</taxon>
        <taxon>Albugo</taxon>
    </lineage>
</organism>
<keyword evidence="1" id="KW-0732">Signal</keyword>
<evidence type="ECO:0000313" key="2">
    <source>
        <dbReference type="EMBL" id="CCI11114.1"/>
    </source>
</evidence>
<dbReference type="AlphaFoldDB" id="A0A024FWT1"/>
<feature type="chain" id="PRO_5001531956" evidence="1">
    <location>
        <begin position="23"/>
        <end position="571"/>
    </location>
</feature>
<accession>A0A024FWT1</accession>
<comment type="caution">
    <text evidence="2">The sequence shown here is derived from an EMBL/GenBank/DDBJ whole genome shotgun (WGS) entry which is preliminary data.</text>
</comment>
<feature type="signal peptide" evidence="1">
    <location>
        <begin position="1"/>
        <end position="22"/>
    </location>
</feature>
<evidence type="ECO:0000313" key="3">
    <source>
        <dbReference type="Proteomes" id="UP000053237"/>
    </source>
</evidence>
<name>A0A024FWT1_9STRA</name>
<dbReference type="EMBL" id="CAIX01000552">
    <property type="protein sequence ID" value="CCI11114.1"/>
    <property type="molecule type" value="Genomic_DNA"/>
</dbReference>
<reference evidence="2 3" key="1">
    <citation type="submission" date="2012-05" db="EMBL/GenBank/DDBJ databases">
        <title>Recombination and specialization in a pathogen metapopulation.</title>
        <authorList>
            <person name="Gardiner A."/>
            <person name="Kemen E."/>
            <person name="Schultz-Larsen T."/>
            <person name="MacLean D."/>
            <person name="Van Oosterhout C."/>
            <person name="Jones J.D.G."/>
        </authorList>
    </citation>
    <scope>NUCLEOTIDE SEQUENCE [LARGE SCALE GENOMIC DNA]</scope>
    <source>
        <strain evidence="2 3">Ac Nc2</strain>
    </source>
</reference>
<proteinExistence type="predicted"/>
<dbReference type="InParanoid" id="A0A024FWT1"/>
<gene>
    <name evidence="2" type="ORF">BN9_123910</name>
</gene>
<keyword evidence="3" id="KW-1185">Reference proteome</keyword>
<protein>
    <submittedName>
        <fullName evidence="2">Uncharacterized protein</fullName>
    </submittedName>
</protein>
<evidence type="ECO:0000256" key="1">
    <source>
        <dbReference type="SAM" id="SignalP"/>
    </source>
</evidence>